<sequence>MKKIALVALAALTVLSTVAVSTKDAEARRWGRGVGIGLGIVTAGAIIAGATGPRYTRECGWVSRYNAYGEYRGERRVCRTVAY</sequence>
<proteinExistence type="predicted"/>
<keyword evidence="1" id="KW-1133">Transmembrane helix</keyword>
<organism evidence="3 4">
    <name type="scientific">Variibacter gotjawalensis</name>
    <dbReference type="NCBI Taxonomy" id="1333996"/>
    <lineage>
        <taxon>Bacteria</taxon>
        <taxon>Pseudomonadati</taxon>
        <taxon>Pseudomonadota</taxon>
        <taxon>Alphaproteobacteria</taxon>
        <taxon>Hyphomicrobiales</taxon>
        <taxon>Nitrobacteraceae</taxon>
        <taxon>Variibacter</taxon>
    </lineage>
</organism>
<keyword evidence="2" id="KW-0732">Signal</keyword>
<protein>
    <submittedName>
        <fullName evidence="3">Uncharacterized protein</fullName>
    </submittedName>
</protein>
<name>A0A0S3PVY4_9BRAD</name>
<feature type="signal peptide" evidence="2">
    <location>
        <begin position="1"/>
        <end position="19"/>
    </location>
</feature>
<dbReference type="RefSeq" id="WP_096355985.1">
    <property type="nucleotide sequence ID" value="NZ_AP014946.1"/>
</dbReference>
<keyword evidence="4" id="KW-1185">Reference proteome</keyword>
<evidence type="ECO:0000256" key="1">
    <source>
        <dbReference type="SAM" id="Phobius"/>
    </source>
</evidence>
<reference evidence="3 4" key="1">
    <citation type="submission" date="2015-08" db="EMBL/GenBank/DDBJ databases">
        <title>Investigation of the bacterial diversity of lava forest soil.</title>
        <authorList>
            <person name="Lee J.S."/>
        </authorList>
    </citation>
    <scope>NUCLEOTIDE SEQUENCE [LARGE SCALE GENOMIC DNA]</scope>
    <source>
        <strain evidence="3 4">GJW-30</strain>
    </source>
</reference>
<dbReference type="KEGG" id="vgo:GJW-30_1_02605"/>
<dbReference type="EMBL" id="AP014946">
    <property type="protein sequence ID" value="BAT60070.1"/>
    <property type="molecule type" value="Genomic_DNA"/>
</dbReference>
<keyword evidence="1" id="KW-0812">Transmembrane</keyword>
<evidence type="ECO:0000313" key="4">
    <source>
        <dbReference type="Proteomes" id="UP000236884"/>
    </source>
</evidence>
<evidence type="ECO:0000313" key="3">
    <source>
        <dbReference type="EMBL" id="BAT60070.1"/>
    </source>
</evidence>
<gene>
    <name evidence="3" type="ORF">GJW-30_1_02605</name>
</gene>
<keyword evidence="1" id="KW-0472">Membrane</keyword>
<feature type="chain" id="PRO_5006615859" evidence="2">
    <location>
        <begin position="20"/>
        <end position="83"/>
    </location>
</feature>
<evidence type="ECO:0000256" key="2">
    <source>
        <dbReference type="SAM" id="SignalP"/>
    </source>
</evidence>
<feature type="transmembrane region" description="Helical" evidence="1">
    <location>
        <begin position="29"/>
        <end position="48"/>
    </location>
</feature>
<dbReference type="Proteomes" id="UP000236884">
    <property type="component" value="Chromosome"/>
</dbReference>
<dbReference type="AlphaFoldDB" id="A0A0S3PVY4"/>
<accession>A0A0S3PVY4</accession>